<dbReference type="AlphaFoldDB" id="A0A2A2KFC4"/>
<protein>
    <submittedName>
        <fullName evidence="2">Uncharacterized protein</fullName>
    </submittedName>
</protein>
<dbReference type="Proteomes" id="UP000218231">
    <property type="component" value="Unassembled WGS sequence"/>
</dbReference>
<name>A0A2A2KFC4_9BILA</name>
<organism evidence="2 3">
    <name type="scientific">Diploscapter pachys</name>
    <dbReference type="NCBI Taxonomy" id="2018661"/>
    <lineage>
        <taxon>Eukaryota</taxon>
        <taxon>Metazoa</taxon>
        <taxon>Ecdysozoa</taxon>
        <taxon>Nematoda</taxon>
        <taxon>Chromadorea</taxon>
        <taxon>Rhabditida</taxon>
        <taxon>Rhabditina</taxon>
        <taxon>Rhabditomorpha</taxon>
        <taxon>Rhabditoidea</taxon>
        <taxon>Rhabditidae</taxon>
        <taxon>Diploscapter</taxon>
    </lineage>
</organism>
<evidence type="ECO:0000256" key="1">
    <source>
        <dbReference type="SAM" id="Phobius"/>
    </source>
</evidence>
<keyword evidence="1" id="KW-1133">Transmembrane helix</keyword>
<dbReference type="EMBL" id="LIAE01008749">
    <property type="protein sequence ID" value="PAV72600.1"/>
    <property type="molecule type" value="Genomic_DNA"/>
</dbReference>
<evidence type="ECO:0000313" key="2">
    <source>
        <dbReference type="EMBL" id="PAV72600.1"/>
    </source>
</evidence>
<feature type="transmembrane region" description="Helical" evidence="1">
    <location>
        <begin position="94"/>
        <end position="113"/>
    </location>
</feature>
<gene>
    <name evidence="2" type="ORF">WR25_25232</name>
</gene>
<keyword evidence="1" id="KW-0812">Transmembrane</keyword>
<comment type="caution">
    <text evidence="2">The sequence shown here is derived from an EMBL/GenBank/DDBJ whole genome shotgun (WGS) entry which is preliminary data.</text>
</comment>
<keyword evidence="3" id="KW-1185">Reference proteome</keyword>
<feature type="transmembrane region" description="Helical" evidence="1">
    <location>
        <begin position="41"/>
        <end position="64"/>
    </location>
</feature>
<accession>A0A2A2KFC4</accession>
<sequence length="228" mass="24611">MLPLLSRFLLHALVCVAFPFILRLGFDLYRQHVGQPMARGVSVGLATMLVFYAFVLFNLLMVAIPRAAVRYWLALVLVLLVLAFFNTLHPLRALGFALLCGGLCAVAIAMTPLHPSFFEPPLEAGEGVDSGFYRPGLGGRLRSGGSQPFEETAPACAGQRAVDVEERATVVGVDTQTFGHGPLEHLATERGAFQYIHHPKRAGFVIDARQGVAPGQRFDVDGQGAQVA</sequence>
<evidence type="ECO:0000313" key="3">
    <source>
        <dbReference type="Proteomes" id="UP000218231"/>
    </source>
</evidence>
<feature type="transmembrane region" description="Helical" evidence="1">
    <location>
        <begin position="71"/>
        <end position="88"/>
    </location>
</feature>
<keyword evidence="1" id="KW-0472">Membrane</keyword>
<reference evidence="2 3" key="1">
    <citation type="journal article" date="2017" name="Curr. Biol.">
        <title>Genome architecture and evolution of a unichromosomal asexual nematode.</title>
        <authorList>
            <person name="Fradin H."/>
            <person name="Zegar C."/>
            <person name="Gutwein M."/>
            <person name="Lucas J."/>
            <person name="Kovtun M."/>
            <person name="Corcoran D."/>
            <person name="Baugh L.R."/>
            <person name="Kiontke K."/>
            <person name="Gunsalus K."/>
            <person name="Fitch D.H."/>
            <person name="Piano F."/>
        </authorList>
    </citation>
    <scope>NUCLEOTIDE SEQUENCE [LARGE SCALE GENOMIC DNA]</scope>
    <source>
        <strain evidence="2">PF1309</strain>
    </source>
</reference>
<proteinExistence type="predicted"/>